<dbReference type="PANTHER" id="PTHR33546:SF1">
    <property type="entry name" value="LARGE, MULTIFUNCTIONAL SECRETED PROTEIN"/>
    <property type="match status" value="1"/>
</dbReference>
<dbReference type="KEGG" id="plon:Pla110_39040"/>
<dbReference type="Proteomes" id="UP000317178">
    <property type="component" value="Chromosome"/>
</dbReference>
<protein>
    <recommendedName>
        <fullName evidence="2">DUF7133 domain-containing protein</fullName>
    </recommendedName>
</protein>
<dbReference type="SUPFAM" id="SSF63829">
    <property type="entry name" value="Calcium-dependent phosphotriesterase"/>
    <property type="match status" value="1"/>
</dbReference>
<feature type="domain" description="DUF7133" evidence="2">
    <location>
        <begin position="84"/>
        <end position="213"/>
    </location>
</feature>
<evidence type="ECO:0000313" key="4">
    <source>
        <dbReference type="Proteomes" id="UP000317178"/>
    </source>
</evidence>
<dbReference type="Gene3D" id="2.120.10.30">
    <property type="entry name" value="TolB, C-terminal domain"/>
    <property type="match status" value="1"/>
</dbReference>
<dbReference type="InterPro" id="IPR011042">
    <property type="entry name" value="6-blade_b-propeller_TolB-like"/>
</dbReference>
<organism evidence="3 4">
    <name type="scientific">Polystyrenella longa</name>
    <dbReference type="NCBI Taxonomy" id="2528007"/>
    <lineage>
        <taxon>Bacteria</taxon>
        <taxon>Pseudomonadati</taxon>
        <taxon>Planctomycetota</taxon>
        <taxon>Planctomycetia</taxon>
        <taxon>Planctomycetales</taxon>
        <taxon>Planctomycetaceae</taxon>
        <taxon>Polystyrenella</taxon>
    </lineage>
</organism>
<proteinExistence type="predicted"/>
<name>A0A518CSD0_9PLAN</name>
<dbReference type="PANTHER" id="PTHR33546">
    <property type="entry name" value="LARGE, MULTIFUNCTIONAL SECRETED PROTEIN-RELATED"/>
    <property type="match status" value="1"/>
</dbReference>
<dbReference type="InterPro" id="IPR055557">
    <property type="entry name" value="DUF7133"/>
</dbReference>
<keyword evidence="4" id="KW-1185">Reference proteome</keyword>
<keyword evidence="1" id="KW-0732">Signal</keyword>
<feature type="chain" id="PRO_5021983389" description="DUF7133 domain-containing protein" evidence="1">
    <location>
        <begin position="21"/>
        <end position="490"/>
    </location>
</feature>
<evidence type="ECO:0000313" key="3">
    <source>
        <dbReference type="EMBL" id="QDU82149.1"/>
    </source>
</evidence>
<dbReference type="RefSeq" id="WP_197440290.1">
    <property type="nucleotide sequence ID" value="NZ_CP036281.1"/>
</dbReference>
<dbReference type="AlphaFoldDB" id="A0A518CSD0"/>
<dbReference type="Pfam" id="PF23500">
    <property type="entry name" value="DUF7133"/>
    <property type="match status" value="1"/>
</dbReference>
<sequence precursor="true">MTRFFTLFCMFLLLPSIVVADEKDLTEDDYYPLVTFPIEQYGVLEIGALQLLPEGQLALGTRRGDIYIVENPFSENPEEVKLRHFAEGLHEILGFASRDGWLYVTQRCELSRLKDSSGDGKADLFETVNDGWGITGDYHEYAFGSKFDKEGNIWITLCLTGSFSSATPFRGWCVRITPDGKMIPTCGGIRSPGGMGMNLEGDVFYTDNQGPWNGTCSLKWLRPGSFQGHPGGNEWYKLATEEMGKTPREPKDQSRMMVEANLIPELEPPAVYFPYAKMGKSASGIACDITKGKFGPFAGQMFVGDQSDSTVMRCYMEKVEGHYQGACFPFRKGIASGTLPLEFSTDGKLFVGGTNRGWGSVGTAPFSLQRMQWNGEVPFEVLEMKALPDGFRFTFTQPISGDSALLIDQYDVETYTYIYKASYGSPEVDHTKPTIKDVTVSGDNLSIDVKLDEVQRGHVHEFHLKGIRSQAGKALLHDAAYYTLQYIPKK</sequence>
<gene>
    <name evidence="3" type="ORF">Pla110_39040</name>
</gene>
<evidence type="ECO:0000256" key="1">
    <source>
        <dbReference type="SAM" id="SignalP"/>
    </source>
</evidence>
<dbReference type="EMBL" id="CP036281">
    <property type="protein sequence ID" value="QDU82149.1"/>
    <property type="molecule type" value="Genomic_DNA"/>
</dbReference>
<evidence type="ECO:0000259" key="2">
    <source>
        <dbReference type="Pfam" id="PF23500"/>
    </source>
</evidence>
<accession>A0A518CSD0</accession>
<reference evidence="3 4" key="1">
    <citation type="submission" date="2019-02" db="EMBL/GenBank/DDBJ databases">
        <title>Deep-cultivation of Planctomycetes and their phenomic and genomic characterization uncovers novel biology.</title>
        <authorList>
            <person name="Wiegand S."/>
            <person name="Jogler M."/>
            <person name="Boedeker C."/>
            <person name="Pinto D."/>
            <person name="Vollmers J."/>
            <person name="Rivas-Marin E."/>
            <person name="Kohn T."/>
            <person name="Peeters S.H."/>
            <person name="Heuer A."/>
            <person name="Rast P."/>
            <person name="Oberbeckmann S."/>
            <person name="Bunk B."/>
            <person name="Jeske O."/>
            <person name="Meyerdierks A."/>
            <person name="Storesund J.E."/>
            <person name="Kallscheuer N."/>
            <person name="Luecker S."/>
            <person name="Lage O.M."/>
            <person name="Pohl T."/>
            <person name="Merkel B.J."/>
            <person name="Hornburger P."/>
            <person name="Mueller R.-W."/>
            <person name="Bruemmer F."/>
            <person name="Labrenz M."/>
            <person name="Spormann A.M."/>
            <person name="Op den Camp H."/>
            <person name="Overmann J."/>
            <person name="Amann R."/>
            <person name="Jetten M.S.M."/>
            <person name="Mascher T."/>
            <person name="Medema M.H."/>
            <person name="Devos D.P."/>
            <person name="Kaster A.-K."/>
            <person name="Ovreas L."/>
            <person name="Rohde M."/>
            <person name="Galperin M.Y."/>
            <person name="Jogler C."/>
        </authorList>
    </citation>
    <scope>NUCLEOTIDE SEQUENCE [LARGE SCALE GENOMIC DNA]</scope>
    <source>
        <strain evidence="3 4">Pla110</strain>
    </source>
</reference>
<feature type="signal peptide" evidence="1">
    <location>
        <begin position="1"/>
        <end position="20"/>
    </location>
</feature>